<name>A0A7S3HRN5_9STRA</name>
<dbReference type="EMBL" id="HBIC01062514">
    <property type="protein sequence ID" value="CAE0303261.1"/>
    <property type="molecule type" value="Transcribed_RNA"/>
</dbReference>
<feature type="compositionally biased region" description="Low complexity" evidence="2">
    <location>
        <begin position="474"/>
        <end position="491"/>
    </location>
</feature>
<feature type="compositionally biased region" description="Low complexity" evidence="2">
    <location>
        <begin position="527"/>
        <end position="574"/>
    </location>
</feature>
<sequence>MSSEDVSKDQVDANQQNDEWIVQAKTRRLVPQHSLSRQDLEADKNKVPTTPKKVIRFTKEEMMTFRQPAKLLSNMAEMVEVISLDRLNPVCFERFEPEDVIRIWNLEKKGPPGGVDAAGRGRGRGKTFRAGEEQAQGSGEHVPGDWSTARSQPQSSKGGLWDDAGASGAGGADNLDLGDFAAMALKFRAEMEQMKLSGEADGEMGGLGGEEDMMDRLMREQNSRGGGLEDEEEMPDWATEEVAPAAPQPAAKRSLLLETLNVKPAVAAAPAPVVQQPASVSYDSIGSLNHNHASLLAPVPALLRVEPSEWLYTDPQGNVQGPFEQDNMRAWHEAGYFNADLPIKLRHWTGFHIFQTVFPDSKNAFLSVPSEPGSSLLLSLQQQQQQQLLRQQQQLQEQQRQAEEHARQQHLLQQQKLEQERAQALRQQQLQQQQQEEEARRQQLLLQQQQREQALLDQQRFMLEQERLQAANAAAQAAAAQPAPKPATVAPWANKQPGPNRTREESLLAIQSEEKARADEEKKRQAAEQAKISKGWSGASGAASGPSLAEIQQQEEAARQRQAQAEASRTQQAAPATTNMSFQLKNLLGVKAAPAPAAASSGPAWGTAAAAPVAATGSKGSLRDIMQQEEVSEGVSPVKGASASASAPRKPLSWAAKAGSSGPAIFTAPVPVAAAPAPRAAPKPVVAAAAPVAAAKPVAKTANKEKSDFGGKEMSKDMADWCATQLKRLKGSDDLTLVQFCMSLDSAVEVREYLSEYLGSSPEITNFATDFIKYKEGGRRAVGSDSSAPSASASTASSNNNNPSAFVSANKKKKGAANK</sequence>
<dbReference type="GO" id="GO:0005829">
    <property type="term" value="C:cytosol"/>
    <property type="evidence" value="ECO:0007669"/>
    <property type="project" value="TreeGrafter"/>
</dbReference>
<feature type="region of interest" description="Disordered" evidence="2">
    <location>
        <begin position="114"/>
        <end position="165"/>
    </location>
</feature>
<evidence type="ECO:0000313" key="4">
    <source>
        <dbReference type="EMBL" id="CAE0303261.1"/>
    </source>
</evidence>
<evidence type="ECO:0000259" key="3">
    <source>
        <dbReference type="PROSITE" id="PS50829"/>
    </source>
</evidence>
<dbReference type="Pfam" id="PF02213">
    <property type="entry name" value="GYF"/>
    <property type="match status" value="1"/>
</dbReference>
<evidence type="ECO:0000256" key="1">
    <source>
        <dbReference type="SAM" id="Coils"/>
    </source>
</evidence>
<feature type="compositionally biased region" description="Basic and acidic residues" evidence="2">
    <location>
        <begin position="501"/>
        <end position="526"/>
    </location>
</feature>
<feature type="region of interest" description="Disordered" evidence="2">
    <location>
        <begin position="474"/>
        <end position="578"/>
    </location>
</feature>
<feature type="coiled-coil region" evidence="1">
    <location>
        <begin position="378"/>
        <end position="466"/>
    </location>
</feature>
<dbReference type="InterPro" id="IPR035445">
    <property type="entry name" value="GYF-like_dom_sf"/>
</dbReference>
<dbReference type="SUPFAM" id="SSF55277">
    <property type="entry name" value="GYF domain"/>
    <property type="match status" value="1"/>
</dbReference>
<dbReference type="SMART" id="SM00444">
    <property type="entry name" value="GYF"/>
    <property type="match status" value="1"/>
</dbReference>
<feature type="domain" description="GYF" evidence="3">
    <location>
        <begin position="307"/>
        <end position="358"/>
    </location>
</feature>
<feature type="compositionally biased region" description="Low complexity" evidence="2">
    <location>
        <begin position="784"/>
        <end position="809"/>
    </location>
</feature>
<protein>
    <recommendedName>
        <fullName evidence="3">GYF domain-containing protein</fullName>
    </recommendedName>
</protein>
<evidence type="ECO:0000256" key="2">
    <source>
        <dbReference type="SAM" id="MobiDB-lite"/>
    </source>
</evidence>
<dbReference type="Gene3D" id="3.30.1490.40">
    <property type="match status" value="1"/>
</dbReference>
<reference evidence="4" key="1">
    <citation type="submission" date="2021-01" db="EMBL/GenBank/DDBJ databases">
        <authorList>
            <person name="Corre E."/>
            <person name="Pelletier E."/>
            <person name="Niang G."/>
            <person name="Scheremetjew M."/>
            <person name="Finn R."/>
            <person name="Kale V."/>
            <person name="Holt S."/>
            <person name="Cochrane G."/>
            <person name="Meng A."/>
            <person name="Brown T."/>
            <person name="Cohen L."/>
        </authorList>
    </citation>
    <scope>NUCLEOTIDE SEQUENCE</scope>
    <source>
        <strain evidence="4">CCAP 955/1</strain>
    </source>
</reference>
<dbReference type="InterPro" id="IPR051640">
    <property type="entry name" value="GRB10-interact_GYF"/>
</dbReference>
<accession>A0A7S3HRN5</accession>
<dbReference type="AlphaFoldDB" id="A0A7S3HRN5"/>
<gene>
    <name evidence="4" type="ORF">SELO1098_LOCUS32119</name>
</gene>
<feature type="compositionally biased region" description="Polar residues" evidence="2">
    <location>
        <begin position="148"/>
        <end position="157"/>
    </location>
</feature>
<feature type="region of interest" description="Disordered" evidence="2">
    <location>
        <begin position="779"/>
        <end position="819"/>
    </location>
</feature>
<dbReference type="PANTHER" id="PTHR14445">
    <property type="entry name" value="GRB10 INTERACTING GYF PROTEIN"/>
    <property type="match status" value="1"/>
</dbReference>
<feature type="compositionally biased region" description="Basic residues" evidence="2">
    <location>
        <begin position="810"/>
        <end position="819"/>
    </location>
</feature>
<keyword evidence="1" id="KW-0175">Coiled coil</keyword>
<dbReference type="InterPro" id="IPR003169">
    <property type="entry name" value="GYF"/>
</dbReference>
<proteinExistence type="predicted"/>
<dbReference type="PROSITE" id="PS50829">
    <property type="entry name" value="GYF"/>
    <property type="match status" value="1"/>
</dbReference>
<organism evidence="4">
    <name type="scientific">Spumella elongata</name>
    <dbReference type="NCBI Taxonomy" id="89044"/>
    <lineage>
        <taxon>Eukaryota</taxon>
        <taxon>Sar</taxon>
        <taxon>Stramenopiles</taxon>
        <taxon>Ochrophyta</taxon>
        <taxon>Chrysophyceae</taxon>
        <taxon>Chromulinales</taxon>
        <taxon>Chromulinaceae</taxon>
        <taxon>Spumella</taxon>
    </lineage>
</organism>
<dbReference type="PANTHER" id="PTHR14445:SF36">
    <property type="entry name" value="FI03272P-RELATED"/>
    <property type="match status" value="1"/>
</dbReference>